<feature type="non-terminal residue" evidence="1">
    <location>
        <position position="1"/>
    </location>
</feature>
<proteinExistence type="predicted"/>
<sequence length="73" mass="7748">EVDVEVVDEVDVDVEVVDVDVVDSVVVVVVEVVDEVDVVVVELVILSVVGASVEAHIQSHEAGQVLVGCAWRL</sequence>
<accession>A0A820HLV7</accession>
<gene>
    <name evidence="1" type="ORF">OTI717_LOCUS41870</name>
</gene>
<comment type="caution">
    <text evidence="1">The sequence shown here is derived from an EMBL/GenBank/DDBJ whole genome shotgun (WGS) entry which is preliminary data.</text>
</comment>
<protein>
    <submittedName>
        <fullName evidence="1">Uncharacterized protein</fullName>
    </submittedName>
</protein>
<organism evidence="1 2">
    <name type="scientific">Rotaria sordida</name>
    <dbReference type="NCBI Taxonomy" id="392033"/>
    <lineage>
        <taxon>Eukaryota</taxon>
        <taxon>Metazoa</taxon>
        <taxon>Spiralia</taxon>
        <taxon>Gnathifera</taxon>
        <taxon>Rotifera</taxon>
        <taxon>Eurotatoria</taxon>
        <taxon>Bdelloidea</taxon>
        <taxon>Philodinida</taxon>
        <taxon>Philodinidae</taxon>
        <taxon>Rotaria</taxon>
    </lineage>
</organism>
<dbReference type="EMBL" id="CAJOAX010045373">
    <property type="protein sequence ID" value="CAF4295443.1"/>
    <property type="molecule type" value="Genomic_DNA"/>
</dbReference>
<name>A0A820HLV7_9BILA</name>
<reference evidence="1" key="1">
    <citation type="submission" date="2021-02" db="EMBL/GenBank/DDBJ databases">
        <authorList>
            <person name="Nowell W R."/>
        </authorList>
    </citation>
    <scope>NUCLEOTIDE SEQUENCE</scope>
</reference>
<dbReference type="Proteomes" id="UP000663823">
    <property type="component" value="Unassembled WGS sequence"/>
</dbReference>
<evidence type="ECO:0000313" key="2">
    <source>
        <dbReference type="Proteomes" id="UP000663823"/>
    </source>
</evidence>
<evidence type="ECO:0000313" key="1">
    <source>
        <dbReference type="EMBL" id="CAF4295443.1"/>
    </source>
</evidence>
<dbReference type="AlphaFoldDB" id="A0A820HLV7"/>